<accession>A0ABT4W5Z6</accession>
<sequence length="69" mass="8020">MTVTIIPIEDHNKYSINGHIIVCVTDSTWIVPNFFASLSDTEKRAFEVYKHLIIDNPRFKKHPKSTFKS</sequence>
<organism evidence="1 2">
    <name type="scientific">Flavobacterium azizsancarii</name>
    <dbReference type="NCBI Taxonomy" id="2961580"/>
    <lineage>
        <taxon>Bacteria</taxon>
        <taxon>Pseudomonadati</taxon>
        <taxon>Bacteroidota</taxon>
        <taxon>Flavobacteriia</taxon>
        <taxon>Flavobacteriales</taxon>
        <taxon>Flavobacteriaceae</taxon>
        <taxon>Flavobacterium</taxon>
    </lineage>
</organism>
<dbReference type="EMBL" id="JAMZNK010000001">
    <property type="protein sequence ID" value="MDA6068023.1"/>
    <property type="molecule type" value="Genomic_DNA"/>
</dbReference>
<keyword evidence="2" id="KW-1185">Reference proteome</keyword>
<proteinExistence type="predicted"/>
<comment type="caution">
    <text evidence="1">The sequence shown here is derived from an EMBL/GenBank/DDBJ whole genome shotgun (WGS) entry which is preliminary data.</text>
</comment>
<evidence type="ECO:0000313" key="2">
    <source>
        <dbReference type="Proteomes" id="UP001212170"/>
    </source>
</evidence>
<evidence type="ECO:0000313" key="1">
    <source>
        <dbReference type="EMBL" id="MDA6068023.1"/>
    </source>
</evidence>
<name>A0ABT4W5Z6_9FLAO</name>
<protein>
    <submittedName>
        <fullName evidence="1">Uncharacterized protein</fullName>
    </submittedName>
</protein>
<gene>
    <name evidence="1" type="ORF">NJT12_00200</name>
</gene>
<dbReference type="RefSeq" id="WP_271333907.1">
    <property type="nucleotide sequence ID" value="NZ_JAMZNK010000001.1"/>
</dbReference>
<dbReference type="Proteomes" id="UP001212170">
    <property type="component" value="Unassembled WGS sequence"/>
</dbReference>
<reference evidence="1 2" key="1">
    <citation type="journal article" date="2023" name="Chemosphere">
        <title>Whole genome analysis of Flavobacterium aziz-sancarii sp. nov., isolated from Ardley Island (Antarctica), revealed a rich resistome and bioremediation potential.</title>
        <authorList>
            <person name="Otur C."/>
            <person name="Okay S."/>
            <person name="Kurt-Kizildogan A."/>
        </authorList>
    </citation>
    <scope>NUCLEOTIDE SEQUENCE [LARGE SCALE GENOMIC DNA]</scope>
    <source>
        <strain evidence="1 2">AC</strain>
    </source>
</reference>